<keyword evidence="7" id="KW-0653">Protein transport</keyword>
<organism evidence="10 11">
    <name type="scientific">Hyphomonas beringensis</name>
    <dbReference type="NCBI Taxonomy" id="1280946"/>
    <lineage>
        <taxon>Bacteria</taxon>
        <taxon>Pseudomonadati</taxon>
        <taxon>Pseudomonadota</taxon>
        <taxon>Alphaproteobacteria</taxon>
        <taxon>Hyphomonadales</taxon>
        <taxon>Hyphomonadaceae</taxon>
        <taxon>Hyphomonas</taxon>
    </lineage>
</organism>
<dbReference type="STRING" id="1280946.HY29_11455"/>
<evidence type="ECO:0000256" key="6">
    <source>
        <dbReference type="ARBA" id="ARBA00022692"/>
    </source>
</evidence>
<dbReference type="InterPro" id="IPR023229">
    <property type="entry name" value="T2SS_M_periplasmic_sf"/>
</dbReference>
<comment type="subcellular location">
    <subcellularLocation>
        <location evidence="1">Cell inner membrane</location>
        <topology evidence="1">Single-pass membrane protein</topology>
    </subcellularLocation>
</comment>
<evidence type="ECO:0000256" key="9">
    <source>
        <dbReference type="ARBA" id="ARBA00023136"/>
    </source>
</evidence>
<comment type="similarity">
    <text evidence="2">Belongs to the GSP M family.</text>
</comment>
<proteinExistence type="inferred from homology"/>
<comment type="caution">
    <text evidence="10">The sequence shown here is derived from an EMBL/GenBank/DDBJ whole genome shotgun (WGS) entry which is preliminary data.</text>
</comment>
<dbReference type="Pfam" id="PF04612">
    <property type="entry name" value="T2SSM"/>
    <property type="match status" value="1"/>
</dbReference>
<keyword evidence="6" id="KW-0812">Transmembrane</keyword>
<evidence type="ECO:0000256" key="4">
    <source>
        <dbReference type="ARBA" id="ARBA00022475"/>
    </source>
</evidence>
<evidence type="ECO:0000313" key="11">
    <source>
        <dbReference type="Proteomes" id="UP000027037"/>
    </source>
</evidence>
<keyword evidence="11" id="KW-1185">Reference proteome</keyword>
<evidence type="ECO:0000313" key="10">
    <source>
        <dbReference type="EMBL" id="KCZ55524.1"/>
    </source>
</evidence>
<evidence type="ECO:0008006" key="12">
    <source>
        <dbReference type="Google" id="ProtNLM"/>
    </source>
</evidence>
<dbReference type="EMBL" id="AWFF01000029">
    <property type="protein sequence ID" value="KCZ55524.1"/>
    <property type="molecule type" value="Genomic_DNA"/>
</dbReference>
<dbReference type="InterPro" id="IPR007690">
    <property type="entry name" value="T2SS_GspM"/>
</dbReference>
<dbReference type="Proteomes" id="UP000027037">
    <property type="component" value="Unassembled WGS sequence"/>
</dbReference>
<keyword evidence="4" id="KW-1003">Cell membrane</keyword>
<evidence type="ECO:0000256" key="3">
    <source>
        <dbReference type="ARBA" id="ARBA00022448"/>
    </source>
</evidence>
<evidence type="ECO:0000256" key="5">
    <source>
        <dbReference type="ARBA" id="ARBA00022519"/>
    </source>
</evidence>
<dbReference type="SUPFAM" id="SSF103054">
    <property type="entry name" value="General secretion pathway protein M, EpsM"/>
    <property type="match status" value="1"/>
</dbReference>
<dbReference type="GO" id="GO:0015628">
    <property type="term" value="P:protein secretion by the type II secretion system"/>
    <property type="evidence" value="ECO:0007669"/>
    <property type="project" value="InterPro"/>
</dbReference>
<reference evidence="10 11" key="1">
    <citation type="journal article" date="2014" name="Antonie Van Leeuwenhoek">
        <title>Hyphomonas beringensis sp. nov. and Hyphomonas chukchiensis sp. nov., isolated from surface seawater of the Bering Sea and Chukchi Sea.</title>
        <authorList>
            <person name="Li C."/>
            <person name="Lai Q."/>
            <person name="Li G."/>
            <person name="Dong C."/>
            <person name="Wang J."/>
            <person name="Liao Y."/>
            <person name="Shao Z."/>
        </authorList>
    </citation>
    <scope>NUCLEOTIDE SEQUENCE [LARGE SCALE GENOMIC DNA]</scope>
    <source>
        <strain evidence="10 11">25B14_1</strain>
    </source>
</reference>
<evidence type="ECO:0000256" key="7">
    <source>
        <dbReference type="ARBA" id="ARBA00022927"/>
    </source>
</evidence>
<sequence>MVLLGLMILQLAVISPLRASHVQAKADLEVASRQLDVVNAELASARVPRPAFGPSAIVSGEQLRKGLLQLANSRGLKVSRLQTGENGRLTLQFESAPPTLVYAWLAEAGKTYGAEPERASLFADEAGTVRASFEFAGAPS</sequence>
<dbReference type="AlphaFoldDB" id="A0A062UFZ7"/>
<dbReference type="GO" id="GO:0015627">
    <property type="term" value="C:type II protein secretion system complex"/>
    <property type="evidence" value="ECO:0007669"/>
    <property type="project" value="InterPro"/>
</dbReference>
<keyword evidence="5" id="KW-0997">Cell inner membrane</keyword>
<dbReference type="eggNOG" id="COG3149">
    <property type="taxonomic scope" value="Bacteria"/>
</dbReference>
<dbReference type="PATRIC" id="fig|1280946.3.peg.1084"/>
<dbReference type="GO" id="GO:0005886">
    <property type="term" value="C:plasma membrane"/>
    <property type="evidence" value="ECO:0007669"/>
    <property type="project" value="UniProtKB-SubCell"/>
</dbReference>
<dbReference type="Gene3D" id="3.30.1360.100">
    <property type="entry name" value="General secretion pathway protein M, EpsM"/>
    <property type="match status" value="1"/>
</dbReference>
<evidence type="ECO:0000256" key="1">
    <source>
        <dbReference type="ARBA" id="ARBA00004377"/>
    </source>
</evidence>
<accession>A0A062UFZ7</accession>
<evidence type="ECO:0000256" key="8">
    <source>
        <dbReference type="ARBA" id="ARBA00022989"/>
    </source>
</evidence>
<keyword evidence="9" id="KW-0472">Membrane</keyword>
<gene>
    <name evidence="10" type="ORF">HY29_11455</name>
</gene>
<keyword evidence="8" id="KW-1133">Transmembrane helix</keyword>
<keyword evidence="3" id="KW-0813">Transport</keyword>
<evidence type="ECO:0000256" key="2">
    <source>
        <dbReference type="ARBA" id="ARBA00010637"/>
    </source>
</evidence>
<protein>
    <recommendedName>
        <fullName evidence="12">Type II secretion system protein M</fullName>
    </recommendedName>
</protein>
<name>A0A062UFZ7_9PROT</name>